<organism evidence="1">
    <name type="scientific">Coccolithus braarudii</name>
    <dbReference type="NCBI Taxonomy" id="221442"/>
    <lineage>
        <taxon>Eukaryota</taxon>
        <taxon>Haptista</taxon>
        <taxon>Haptophyta</taxon>
        <taxon>Prymnesiophyceae</taxon>
        <taxon>Coccolithales</taxon>
        <taxon>Coccolithaceae</taxon>
        <taxon>Coccolithus</taxon>
    </lineage>
</organism>
<sequence length="104" mass="11651">MEQPMSNSKILGSSCSFKFVLMPSNECCKHKSKPFEVLPSARTSHDNIIAVNGQLLPNGASSMRRNVKVFKMLGQMLFPWAQALLWVDEKLGRGRNHPKAHLSI</sequence>
<evidence type="ECO:0000313" key="1">
    <source>
        <dbReference type="EMBL" id="CAD8609665.1"/>
    </source>
</evidence>
<protein>
    <submittedName>
        <fullName evidence="1">Uncharacterized protein</fullName>
    </submittedName>
</protein>
<accession>A0A7S0LGH0</accession>
<proteinExistence type="predicted"/>
<reference evidence="1" key="1">
    <citation type="submission" date="2021-01" db="EMBL/GenBank/DDBJ databases">
        <authorList>
            <person name="Corre E."/>
            <person name="Pelletier E."/>
            <person name="Niang G."/>
            <person name="Scheremetjew M."/>
            <person name="Finn R."/>
            <person name="Kale V."/>
            <person name="Holt S."/>
            <person name="Cochrane G."/>
            <person name="Meng A."/>
            <person name="Brown T."/>
            <person name="Cohen L."/>
        </authorList>
    </citation>
    <scope>NUCLEOTIDE SEQUENCE</scope>
    <source>
        <strain evidence="1">PLY182g</strain>
    </source>
</reference>
<gene>
    <name evidence="1" type="ORF">CPEL01642_LOCUS13043</name>
</gene>
<dbReference type="AlphaFoldDB" id="A0A7S0LGH0"/>
<name>A0A7S0LGH0_9EUKA</name>
<dbReference type="EMBL" id="HBEY01027563">
    <property type="protein sequence ID" value="CAD8609665.1"/>
    <property type="molecule type" value="Transcribed_RNA"/>
</dbReference>